<evidence type="ECO:0000256" key="2">
    <source>
        <dbReference type="SAM" id="MobiDB-lite"/>
    </source>
</evidence>
<name>A0A0D2NLW5_HYPSF</name>
<keyword evidence="1" id="KW-0862">Zinc</keyword>
<dbReference type="EMBL" id="KN817600">
    <property type="protein sequence ID" value="KJA17666.1"/>
    <property type="molecule type" value="Genomic_DNA"/>
</dbReference>
<accession>A0A0D2NLW5</accession>
<evidence type="ECO:0000259" key="3">
    <source>
        <dbReference type="PROSITE" id="PS50157"/>
    </source>
</evidence>
<keyword evidence="5" id="KW-1185">Reference proteome</keyword>
<organism evidence="4 5">
    <name type="scientific">Hypholoma sublateritium (strain FD-334 SS-4)</name>
    <dbReference type="NCBI Taxonomy" id="945553"/>
    <lineage>
        <taxon>Eukaryota</taxon>
        <taxon>Fungi</taxon>
        <taxon>Dikarya</taxon>
        <taxon>Basidiomycota</taxon>
        <taxon>Agaricomycotina</taxon>
        <taxon>Agaricomycetes</taxon>
        <taxon>Agaricomycetidae</taxon>
        <taxon>Agaricales</taxon>
        <taxon>Agaricineae</taxon>
        <taxon>Strophariaceae</taxon>
        <taxon>Hypholoma</taxon>
    </lineage>
</organism>
<feature type="domain" description="C2H2-type" evidence="3">
    <location>
        <begin position="327"/>
        <end position="354"/>
    </location>
</feature>
<proteinExistence type="predicted"/>
<feature type="region of interest" description="Disordered" evidence="2">
    <location>
        <begin position="133"/>
        <end position="152"/>
    </location>
</feature>
<evidence type="ECO:0000313" key="5">
    <source>
        <dbReference type="Proteomes" id="UP000054270"/>
    </source>
</evidence>
<dbReference type="Proteomes" id="UP000054270">
    <property type="component" value="Unassembled WGS sequence"/>
</dbReference>
<protein>
    <recommendedName>
        <fullName evidence="3">C2H2-type domain-containing protein</fullName>
    </recommendedName>
</protein>
<feature type="region of interest" description="Disordered" evidence="2">
    <location>
        <begin position="157"/>
        <end position="178"/>
    </location>
</feature>
<evidence type="ECO:0000256" key="1">
    <source>
        <dbReference type="PROSITE-ProRule" id="PRU00042"/>
    </source>
</evidence>
<evidence type="ECO:0000313" key="4">
    <source>
        <dbReference type="EMBL" id="KJA17666.1"/>
    </source>
</evidence>
<keyword evidence="1" id="KW-0863">Zinc-finger</keyword>
<keyword evidence="1" id="KW-0479">Metal-binding</keyword>
<dbReference type="InterPro" id="IPR013087">
    <property type="entry name" value="Znf_C2H2_type"/>
</dbReference>
<reference evidence="5" key="1">
    <citation type="submission" date="2014-04" db="EMBL/GenBank/DDBJ databases">
        <title>Evolutionary Origins and Diversification of the Mycorrhizal Mutualists.</title>
        <authorList>
            <consortium name="DOE Joint Genome Institute"/>
            <consortium name="Mycorrhizal Genomics Consortium"/>
            <person name="Kohler A."/>
            <person name="Kuo A."/>
            <person name="Nagy L.G."/>
            <person name="Floudas D."/>
            <person name="Copeland A."/>
            <person name="Barry K.W."/>
            <person name="Cichocki N."/>
            <person name="Veneault-Fourrey C."/>
            <person name="LaButti K."/>
            <person name="Lindquist E.A."/>
            <person name="Lipzen A."/>
            <person name="Lundell T."/>
            <person name="Morin E."/>
            <person name="Murat C."/>
            <person name="Riley R."/>
            <person name="Ohm R."/>
            <person name="Sun H."/>
            <person name="Tunlid A."/>
            <person name="Henrissat B."/>
            <person name="Grigoriev I.V."/>
            <person name="Hibbett D.S."/>
            <person name="Martin F."/>
        </authorList>
    </citation>
    <scope>NUCLEOTIDE SEQUENCE [LARGE SCALE GENOMIC DNA]</scope>
    <source>
        <strain evidence="5">FD-334 SS-4</strain>
    </source>
</reference>
<dbReference type="AlphaFoldDB" id="A0A0D2NLW5"/>
<sequence>MSSPVFTPEYLDSTSANYRESAYIEPELLDYVHKHPDEINRNKFINTASEFSLQPSTSIVRQWTTGTATPEFPNMMGNVRPELSYSGNNRLSTHAFQVPQPFLRPFTGFTGGTAPIGTPIFFRSSLNFPQQSTGIGAQANTNSMRSSFGQRQQVEYETSYLSPGQTHSPPAGSAPQPSVRFTQWNSVHAEPQVVNSPSLEQTHYLQDHFYPIPTSNLPVLQTLDSVTPLTTGAEEPTYLPTEGSGFDQASYAPPSSFSMTSDSPPFTPAPFTLKFVNYVPSAAASICASAKAKPRTRKPTATPKRKSKAKGKAAILGTLENKRRRSYVCNKCRRSCGCKNDLKRHHLTHLTAEQKGFVCTVVNGVTRSTTNCALPSDSSSDEHSLEPGATRMPETATHLSHLSATVATPLADPHHTRALSADELVSPTTLALPVFFSMNVPFRQHFER</sequence>
<dbReference type="PROSITE" id="PS50157">
    <property type="entry name" value="ZINC_FINGER_C2H2_2"/>
    <property type="match status" value="1"/>
</dbReference>
<gene>
    <name evidence="4" type="ORF">HYPSUDRAFT_206012</name>
</gene>
<feature type="compositionally biased region" description="Polar residues" evidence="2">
    <location>
        <begin position="157"/>
        <end position="168"/>
    </location>
</feature>
<dbReference type="PROSITE" id="PS00028">
    <property type="entry name" value="ZINC_FINGER_C2H2_1"/>
    <property type="match status" value="1"/>
</dbReference>
<dbReference type="GO" id="GO:0008270">
    <property type="term" value="F:zinc ion binding"/>
    <property type="evidence" value="ECO:0007669"/>
    <property type="project" value="UniProtKB-KW"/>
</dbReference>
<feature type="compositionally biased region" description="Basic residues" evidence="2">
    <location>
        <begin position="292"/>
        <end position="311"/>
    </location>
</feature>
<feature type="region of interest" description="Disordered" evidence="2">
    <location>
        <begin position="289"/>
        <end position="312"/>
    </location>
</feature>